<proteinExistence type="evidence at transcript level"/>
<dbReference type="Gene3D" id="2.60.120.560">
    <property type="entry name" value="Exo-inulinase, domain 1"/>
    <property type="match status" value="1"/>
</dbReference>
<evidence type="ECO:0000256" key="3">
    <source>
        <dbReference type="ARBA" id="ARBA00022554"/>
    </source>
</evidence>
<dbReference type="InterPro" id="IPR013148">
    <property type="entry name" value="Glyco_hydro_32_N"/>
</dbReference>
<keyword evidence="3" id="KW-0926">Vacuole</keyword>
<dbReference type="InterPro" id="IPR013320">
    <property type="entry name" value="ConA-like_dom_sf"/>
</dbReference>
<evidence type="ECO:0000256" key="2">
    <source>
        <dbReference type="ARBA" id="ARBA00009902"/>
    </source>
</evidence>
<dbReference type="InterPro" id="IPR001362">
    <property type="entry name" value="Glyco_hydro_32"/>
</dbReference>
<comment type="similarity">
    <text evidence="2 7">Belongs to the glycosyl hydrolase 32 family.</text>
</comment>
<dbReference type="EMBL" id="MK570505">
    <property type="protein sequence ID" value="QFG01660.1"/>
    <property type="molecule type" value="mRNA"/>
</dbReference>
<evidence type="ECO:0000259" key="10">
    <source>
        <dbReference type="Pfam" id="PF08244"/>
    </source>
</evidence>
<evidence type="ECO:0000256" key="5">
    <source>
        <dbReference type="ARBA" id="ARBA00023180"/>
    </source>
</evidence>
<reference evidence="12" key="1">
    <citation type="submission" date="2019-02" db="EMBL/GenBank/DDBJ databases">
        <title>Cloning and Functional Analysis of Sucrose Converting Enzyme from daylily.</title>
        <authorList>
            <person name="Ma G."/>
        </authorList>
    </citation>
    <scope>NUCLEOTIDE SEQUENCE</scope>
</reference>
<evidence type="ECO:0000256" key="7">
    <source>
        <dbReference type="RuleBase" id="RU362110"/>
    </source>
</evidence>
<keyword evidence="8" id="KW-0472">Membrane</keyword>
<sequence length="647" mass="71588">MESRDIESPAISYGYLPSSNHDGSQPKHASSRSHVKLLCAAISSAALLLALVAFVYSSGWDMSPLPLPDPVVGWTDRGVKAGVSSKSSGAHLLGSGPYPWTNKMLSWQRTGFHFQPENNWMNDPNGPMYYKGWYHFFYQYNPSSPVWGNISWGHAVSRDLLHWFHLPVAMDRDQWYDIKGVWSGSATILPDGRIIMLYTGITSEEVQVQNVAVPANTSDPLLINWIKADANPVMLPTRGIGEQDFRDPTTAWYEASDSTWRIVIGSQNRSSSRNGLAVVYSTKDFLSYTLLPGMLHSVPKVGMWECIDFYPIATSGSHARNGLDTSSTPSNEVKHVLKASTQDDGNDYYSIGTYDPEANKWIPDDKSADVGIGLRYDWGKFYASKTFYDQAKQRRILWGWVAEADSESADILKGWASLQGVPRTVLFDMKTRSNLITWPIEEVESLRTIERDFSGISIDAGSKVEFDVGGATQLDIVAEFQINKEALEVTTEVVETYDCTTSGGAATRGLLGPFGFLVLASQGLTEQTATYFYISRGSDGNLHTHFCQDELRSSEASDIVKKVVGHTVPVLDGETLALRVLVDHSIVESFAQGGRASATSRVYPTEAIYNAARVFFFNNATNATVTASVLKIWQMDLTDSSPFHFEN</sequence>
<feature type="domain" description="Glycosyl hydrolase family 32 C-terminal" evidence="10">
    <location>
        <begin position="442"/>
        <end position="633"/>
    </location>
</feature>
<dbReference type="CDD" id="cd18624">
    <property type="entry name" value="GH32_Fruct1-like"/>
    <property type="match status" value="1"/>
</dbReference>
<feature type="domain" description="Glycosyl hydrolase family 32 N-terminal" evidence="9">
    <location>
        <begin position="113"/>
        <end position="439"/>
    </location>
</feature>
<dbReference type="SMART" id="SM00640">
    <property type="entry name" value="Glyco_32"/>
    <property type="match status" value="1"/>
</dbReference>
<dbReference type="SUPFAM" id="SSF75005">
    <property type="entry name" value="Arabinanase/levansucrase/invertase"/>
    <property type="match status" value="1"/>
</dbReference>
<comment type="subcellular location">
    <subcellularLocation>
        <location evidence="1">Vacuole</location>
    </subcellularLocation>
</comment>
<evidence type="ECO:0000259" key="9">
    <source>
        <dbReference type="Pfam" id="PF00251"/>
    </source>
</evidence>
<dbReference type="PROSITE" id="PS00609">
    <property type="entry name" value="GLYCOSYL_HYDROL_F32"/>
    <property type="match status" value="1"/>
</dbReference>
<dbReference type="GO" id="GO:0005773">
    <property type="term" value="C:vacuole"/>
    <property type="evidence" value="ECO:0007669"/>
    <property type="project" value="UniProtKB-SubCell"/>
</dbReference>
<dbReference type="Pfam" id="PF11837">
    <property type="entry name" value="INV_N"/>
    <property type="match status" value="1"/>
</dbReference>
<dbReference type="InterPro" id="IPR023296">
    <property type="entry name" value="Glyco_hydro_beta-prop_sf"/>
</dbReference>
<keyword evidence="4 7" id="KW-0378">Hydrolase</keyword>
<feature type="transmembrane region" description="Helical" evidence="8">
    <location>
        <begin position="37"/>
        <end position="56"/>
    </location>
</feature>
<evidence type="ECO:0000256" key="8">
    <source>
        <dbReference type="SAM" id="Phobius"/>
    </source>
</evidence>
<keyword evidence="8" id="KW-1133">Transmembrane helix</keyword>
<evidence type="ECO:0000256" key="1">
    <source>
        <dbReference type="ARBA" id="ARBA00004116"/>
    </source>
</evidence>
<dbReference type="SUPFAM" id="SSF49899">
    <property type="entry name" value="Concanavalin A-like lectins/glucanases"/>
    <property type="match status" value="1"/>
</dbReference>
<dbReference type="GO" id="GO:0004564">
    <property type="term" value="F:beta-fructofuranosidase activity"/>
    <property type="evidence" value="ECO:0007669"/>
    <property type="project" value="InterPro"/>
</dbReference>
<keyword evidence="6 7" id="KW-0326">Glycosidase</keyword>
<dbReference type="InterPro" id="IPR018053">
    <property type="entry name" value="Glyco_hydro_32_AS"/>
</dbReference>
<keyword evidence="5" id="KW-0325">Glycoprotein</keyword>
<feature type="domain" description="Beta-fructofuranosidase N-terminal" evidence="11">
    <location>
        <begin position="12"/>
        <end position="105"/>
    </location>
</feature>
<accession>A0A5J6SX93</accession>
<dbReference type="FunFam" id="2.115.10.20:FF:000001">
    <property type="entry name" value="Beta-fructofuranosidase, insoluble isoenzyme CWINV1"/>
    <property type="match status" value="1"/>
</dbReference>
<evidence type="ECO:0000259" key="11">
    <source>
        <dbReference type="Pfam" id="PF11837"/>
    </source>
</evidence>
<dbReference type="Pfam" id="PF00251">
    <property type="entry name" value="Glyco_hydro_32N"/>
    <property type="match status" value="1"/>
</dbReference>
<evidence type="ECO:0000313" key="12">
    <source>
        <dbReference type="EMBL" id="QFG01660.1"/>
    </source>
</evidence>
<dbReference type="GO" id="GO:0005975">
    <property type="term" value="P:carbohydrate metabolic process"/>
    <property type="evidence" value="ECO:0007669"/>
    <property type="project" value="InterPro"/>
</dbReference>
<evidence type="ECO:0000256" key="6">
    <source>
        <dbReference type="ARBA" id="ARBA00023295"/>
    </source>
</evidence>
<dbReference type="InterPro" id="IPR013189">
    <property type="entry name" value="Glyco_hydro_32_C"/>
</dbReference>
<gene>
    <name evidence="12" type="primary">cwin</name>
</gene>
<organism evidence="12">
    <name type="scientific">Hemerocallis sp.</name>
    <name type="common">Daylily</name>
    <dbReference type="NCBI Taxonomy" id="29711"/>
    <lineage>
        <taxon>Eukaryota</taxon>
        <taxon>Viridiplantae</taxon>
        <taxon>Streptophyta</taxon>
        <taxon>Embryophyta</taxon>
        <taxon>Tracheophyta</taxon>
        <taxon>Spermatophyta</taxon>
        <taxon>Magnoliopsida</taxon>
        <taxon>Liliopsida</taxon>
        <taxon>Asparagales</taxon>
        <taxon>Asphodelaceae</taxon>
        <taxon>Hemerocallidoideae</taxon>
        <taxon>Hemerocallis</taxon>
    </lineage>
</organism>
<keyword evidence="8" id="KW-0812">Transmembrane</keyword>
<protein>
    <submittedName>
        <fullName evidence="12">Cell wall invertase</fullName>
    </submittedName>
</protein>
<dbReference type="AlphaFoldDB" id="A0A5J6SX93"/>
<dbReference type="Pfam" id="PF08244">
    <property type="entry name" value="Glyco_hydro_32C"/>
    <property type="match status" value="1"/>
</dbReference>
<dbReference type="Gene3D" id="2.115.10.20">
    <property type="entry name" value="Glycosyl hydrolase domain, family 43"/>
    <property type="match status" value="1"/>
</dbReference>
<dbReference type="InterPro" id="IPR021792">
    <property type="entry name" value="Beta-fructofuranosidase_N"/>
</dbReference>
<dbReference type="PANTHER" id="PTHR31953">
    <property type="entry name" value="BETA-FRUCTOFURANOSIDASE, INSOLUBLE ISOENZYME CWINV1-RELATED"/>
    <property type="match status" value="1"/>
</dbReference>
<dbReference type="InterPro" id="IPR050551">
    <property type="entry name" value="Fructan_Metab_Enzymes"/>
</dbReference>
<name>A0A5J6SX93_HEMSP</name>
<evidence type="ECO:0000256" key="4">
    <source>
        <dbReference type="ARBA" id="ARBA00022801"/>
    </source>
</evidence>